<name>G8ZNM6_TORDE</name>
<keyword evidence="1" id="KW-1133">Transmembrane helix</keyword>
<evidence type="ECO:0000313" key="2">
    <source>
        <dbReference type="EMBL" id="CCE90220.1"/>
    </source>
</evidence>
<sequence length="330" mass="38443">MTAVCLVSRTSSLVARHSGQSLVLLRRPVRWLTTNREDPRYVFSKPPSKTEVPHPNDGKYFFSRPDDTKKGEYRGSNVLGQAILQQRRRRRRQLLSIIFVGVIGSILGYSIGYKALYLREQSFIPLFPASRIRKLSARDRRRIDAGKVQLLSQIRVLEQLSQHEMIKEDYGVPLRDASTNETPEVQDFSIWCEDQDPCVTGIVVEPNDGRPSSHQWYRIPFLFKWRLTHRPLSISRTINSILEGIGLSTSDLFQVVAPEKVYDSFKYEYPIQDDDHSMHIWFLGEMKLDNDSLVVYKGKYHVDVKLEQIDLLRKENGKLVRYILYKENER</sequence>
<evidence type="ECO:0000256" key="1">
    <source>
        <dbReference type="SAM" id="Phobius"/>
    </source>
</evidence>
<protein>
    <recommendedName>
        <fullName evidence="4">Altered inheritance of mitochondria protein 39, mitochondrial</fullName>
    </recommendedName>
</protein>
<accession>G8ZNM6</accession>
<reference evidence="2 3" key="1">
    <citation type="journal article" date="2011" name="Proc. Natl. Acad. Sci. U.S.A.">
        <title>Evolutionary erosion of yeast sex chromosomes by mating-type switching accidents.</title>
        <authorList>
            <person name="Gordon J.L."/>
            <person name="Armisen D."/>
            <person name="Proux-Wera E."/>
            <person name="Oheigeartaigh S.S."/>
            <person name="Byrne K.P."/>
            <person name="Wolfe K.H."/>
        </authorList>
    </citation>
    <scope>NUCLEOTIDE SEQUENCE [LARGE SCALE GENOMIC DNA]</scope>
    <source>
        <strain evidence="3">ATCC 10662 / CBS 1146 / NBRC 0425 / NCYC 2629 / NRRL Y-866</strain>
    </source>
</reference>
<dbReference type="eggNOG" id="ENOG502QT12">
    <property type="taxonomic scope" value="Eukaryota"/>
</dbReference>
<dbReference type="GeneID" id="11503430"/>
<dbReference type="Proteomes" id="UP000005627">
    <property type="component" value="Chromosome 2"/>
</dbReference>
<keyword evidence="1" id="KW-0472">Membrane</keyword>
<evidence type="ECO:0000313" key="3">
    <source>
        <dbReference type="Proteomes" id="UP000005627"/>
    </source>
</evidence>
<evidence type="ECO:0008006" key="4">
    <source>
        <dbReference type="Google" id="ProtNLM"/>
    </source>
</evidence>
<dbReference type="HOGENOM" id="CLU_058942_0_0_1"/>
<gene>
    <name evidence="2" type="primary">TDEL0B00910</name>
    <name evidence="2" type="ORF">TDEL_0B00910</name>
</gene>
<dbReference type="OrthoDB" id="4058511at2759"/>
<keyword evidence="3" id="KW-1185">Reference proteome</keyword>
<dbReference type="InParanoid" id="G8ZNM6"/>
<dbReference type="RefSeq" id="XP_003679431.1">
    <property type="nucleotide sequence ID" value="XM_003679383.1"/>
</dbReference>
<keyword evidence="1" id="KW-0812">Transmembrane</keyword>
<dbReference type="KEGG" id="tdl:TDEL_0B00910"/>
<dbReference type="EMBL" id="HE616743">
    <property type="protein sequence ID" value="CCE90220.1"/>
    <property type="molecule type" value="Genomic_DNA"/>
</dbReference>
<proteinExistence type="predicted"/>
<dbReference type="AlphaFoldDB" id="G8ZNM6"/>
<organism evidence="2 3">
    <name type="scientific">Torulaspora delbrueckii</name>
    <name type="common">Yeast</name>
    <name type="synonym">Candida colliculosa</name>
    <dbReference type="NCBI Taxonomy" id="4950"/>
    <lineage>
        <taxon>Eukaryota</taxon>
        <taxon>Fungi</taxon>
        <taxon>Dikarya</taxon>
        <taxon>Ascomycota</taxon>
        <taxon>Saccharomycotina</taxon>
        <taxon>Saccharomycetes</taxon>
        <taxon>Saccharomycetales</taxon>
        <taxon>Saccharomycetaceae</taxon>
        <taxon>Torulaspora</taxon>
    </lineage>
</organism>
<dbReference type="FunCoup" id="G8ZNM6">
    <property type="interactions" value="39"/>
</dbReference>
<feature type="transmembrane region" description="Helical" evidence="1">
    <location>
        <begin position="94"/>
        <end position="113"/>
    </location>
</feature>